<dbReference type="InterPro" id="IPR048110">
    <property type="entry name" value="SA1362/YqhP-like"/>
</dbReference>
<proteinExistence type="predicted"/>
<gene>
    <name evidence="3" type="ORF">SAMN05421807_101244</name>
</gene>
<dbReference type="NCBIfam" id="NF041554">
    <property type="entry name" value="SA1362_fam"/>
    <property type="match status" value="1"/>
</dbReference>
<reference evidence="4" key="1">
    <citation type="submission" date="2016-11" db="EMBL/GenBank/DDBJ databases">
        <authorList>
            <person name="Varghese N."/>
            <person name="Submissions S."/>
        </authorList>
    </citation>
    <scope>NUCLEOTIDE SEQUENCE [LARGE SCALE GENOMIC DNA]</scope>
    <source>
        <strain evidence="4">CGMCC 1.6496</strain>
    </source>
</reference>
<sequence length="126" mass="14465">MKRKSISIAVYMIIGLATIGLLTQLFTNPGNLINNMFISIGFGVILFAIIYFVFIRKKSSSNEMKKYKQAVKQSKAKYHQQKPAYKANATKQQPTNPTLRKKKHKRAAHLRVIEGNKHKRKDRASF</sequence>
<feature type="compositionally biased region" description="Basic residues" evidence="1">
    <location>
        <begin position="99"/>
        <end position="109"/>
    </location>
</feature>
<accession>A0A1M5LSR3</accession>
<keyword evidence="2" id="KW-1133">Transmembrane helix</keyword>
<keyword evidence="2" id="KW-0812">Transmembrane</keyword>
<dbReference type="EMBL" id="FQXD01000001">
    <property type="protein sequence ID" value="SHG68035.1"/>
    <property type="molecule type" value="Genomic_DNA"/>
</dbReference>
<keyword evidence="4" id="KW-1185">Reference proteome</keyword>
<feature type="compositionally biased region" description="Basic residues" evidence="1">
    <location>
        <begin position="117"/>
        <end position="126"/>
    </location>
</feature>
<evidence type="ECO:0000313" key="4">
    <source>
        <dbReference type="Proteomes" id="UP000184079"/>
    </source>
</evidence>
<dbReference type="AlphaFoldDB" id="A0A1M5LSR3"/>
<evidence type="ECO:0000256" key="1">
    <source>
        <dbReference type="SAM" id="MobiDB-lite"/>
    </source>
</evidence>
<evidence type="ECO:0000313" key="3">
    <source>
        <dbReference type="EMBL" id="SHG68035.1"/>
    </source>
</evidence>
<dbReference type="Proteomes" id="UP000184079">
    <property type="component" value="Unassembled WGS sequence"/>
</dbReference>
<dbReference type="RefSeq" id="WP_073004370.1">
    <property type="nucleotide sequence ID" value="NZ_FQXD01000001.1"/>
</dbReference>
<organism evidence="3 4">
    <name type="scientific">Virgibacillus chiguensis</name>
    <dbReference type="NCBI Taxonomy" id="411959"/>
    <lineage>
        <taxon>Bacteria</taxon>
        <taxon>Bacillati</taxon>
        <taxon>Bacillota</taxon>
        <taxon>Bacilli</taxon>
        <taxon>Bacillales</taxon>
        <taxon>Bacillaceae</taxon>
        <taxon>Virgibacillus</taxon>
    </lineage>
</organism>
<feature type="region of interest" description="Disordered" evidence="1">
    <location>
        <begin position="77"/>
        <end position="126"/>
    </location>
</feature>
<keyword evidence="2" id="KW-0472">Membrane</keyword>
<feature type="transmembrane region" description="Helical" evidence="2">
    <location>
        <begin position="32"/>
        <end position="55"/>
    </location>
</feature>
<feature type="transmembrane region" description="Helical" evidence="2">
    <location>
        <begin position="7"/>
        <end position="26"/>
    </location>
</feature>
<feature type="compositionally biased region" description="Polar residues" evidence="1">
    <location>
        <begin position="89"/>
        <end position="98"/>
    </location>
</feature>
<name>A0A1M5LSR3_9BACI</name>
<protein>
    <submittedName>
        <fullName evidence="3">Uncharacterized protein</fullName>
    </submittedName>
</protein>
<dbReference type="OrthoDB" id="2974227at2"/>
<evidence type="ECO:0000256" key="2">
    <source>
        <dbReference type="SAM" id="Phobius"/>
    </source>
</evidence>